<evidence type="ECO:0000313" key="2">
    <source>
        <dbReference type="EMBL" id="OAE31973.1"/>
    </source>
</evidence>
<comment type="caution">
    <text evidence="2">The sequence shown here is derived from an EMBL/GenBank/DDBJ whole genome shotgun (WGS) entry which is preliminary data.</text>
</comment>
<sequence>MEREMQSLIYNKTWKLVELPTDHTLIDSKWMYKLKDNPARDDTRSFKARLVAIGFTREKGVDYNKVFSPIAKYATMRLGEALRAQHASQVVLQAHLDCLSHHARLGQEPRHQ</sequence>
<dbReference type="InterPro" id="IPR013103">
    <property type="entry name" value="RVT_2"/>
</dbReference>
<proteinExistence type="predicted"/>
<gene>
    <name evidence="2" type="ORF">AXG93_4421s1260</name>
</gene>
<dbReference type="Pfam" id="PF07727">
    <property type="entry name" value="RVT_2"/>
    <property type="match status" value="1"/>
</dbReference>
<keyword evidence="3" id="KW-1185">Reference proteome</keyword>
<evidence type="ECO:0000259" key="1">
    <source>
        <dbReference type="Pfam" id="PF07727"/>
    </source>
</evidence>
<organism evidence="2 3">
    <name type="scientific">Marchantia polymorpha subsp. ruderalis</name>
    <dbReference type="NCBI Taxonomy" id="1480154"/>
    <lineage>
        <taxon>Eukaryota</taxon>
        <taxon>Viridiplantae</taxon>
        <taxon>Streptophyta</taxon>
        <taxon>Embryophyta</taxon>
        <taxon>Marchantiophyta</taxon>
        <taxon>Marchantiopsida</taxon>
        <taxon>Marchantiidae</taxon>
        <taxon>Marchantiales</taxon>
        <taxon>Marchantiaceae</taxon>
        <taxon>Marchantia</taxon>
    </lineage>
</organism>
<accession>A0A176WH94</accession>
<name>A0A176WH94_MARPO</name>
<reference evidence="2" key="1">
    <citation type="submission" date="2016-03" db="EMBL/GenBank/DDBJ databases">
        <title>Mechanisms controlling the formation of the plant cell surface in tip-growing cells are functionally conserved among land plants.</title>
        <authorList>
            <person name="Honkanen S."/>
            <person name="Jones V.A."/>
            <person name="Morieri G."/>
            <person name="Champion C."/>
            <person name="Hetherington A.J."/>
            <person name="Kelly S."/>
            <person name="Saint-Marcoux D."/>
            <person name="Proust H."/>
            <person name="Prescott H."/>
            <person name="Dolan L."/>
        </authorList>
    </citation>
    <scope>NUCLEOTIDE SEQUENCE [LARGE SCALE GENOMIC DNA]</scope>
    <source>
        <tissue evidence="2">Whole gametophyte</tissue>
    </source>
</reference>
<dbReference type="Proteomes" id="UP000077202">
    <property type="component" value="Unassembled WGS sequence"/>
</dbReference>
<protein>
    <recommendedName>
        <fullName evidence="1">Reverse transcriptase Ty1/copia-type domain-containing protein</fullName>
    </recommendedName>
</protein>
<evidence type="ECO:0000313" key="3">
    <source>
        <dbReference type="Proteomes" id="UP000077202"/>
    </source>
</evidence>
<feature type="domain" description="Reverse transcriptase Ty1/copia-type" evidence="1">
    <location>
        <begin position="11"/>
        <end position="90"/>
    </location>
</feature>
<dbReference type="AlphaFoldDB" id="A0A176WH94"/>
<dbReference type="EMBL" id="LVLJ01000930">
    <property type="protein sequence ID" value="OAE31973.1"/>
    <property type="molecule type" value="Genomic_DNA"/>
</dbReference>